<dbReference type="PRINTS" id="PR00111">
    <property type="entry name" value="ABHYDROLASE"/>
</dbReference>
<dbReference type="AlphaFoldDB" id="A0A137SC77"/>
<dbReference type="EMBL" id="LOCO01000008">
    <property type="protein sequence ID" value="KXO10043.1"/>
    <property type="molecule type" value="Genomic_DNA"/>
</dbReference>
<dbReference type="Proteomes" id="UP000070282">
    <property type="component" value="Unassembled WGS sequence"/>
</dbReference>
<dbReference type="PATRIC" id="fig|1306954.6.peg.3973"/>
<evidence type="ECO:0000313" key="4">
    <source>
        <dbReference type="Proteomes" id="UP000070282"/>
    </source>
</evidence>
<dbReference type="SUPFAM" id="SSF53474">
    <property type="entry name" value="alpha/beta-Hydrolases"/>
    <property type="match status" value="1"/>
</dbReference>
<dbReference type="Gene3D" id="3.40.50.1820">
    <property type="entry name" value="alpha/beta hydrolase"/>
    <property type="match status" value="1"/>
</dbReference>
<dbReference type="PANTHER" id="PTHR43039">
    <property type="entry name" value="ESTERASE-RELATED"/>
    <property type="match status" value="1"/>
</dbReference>
<sequence length="269" mass="30262">MASVIQRNRVTVRGAGDHTLVFAHGFGCDQMVWEDVTPAFEKDFRVVTFDHVGCGRSDRRSYRSERHGSLRGYALDLLDVVDAVADQPVTLVGHSVSGMIGLLATIMLPDRFRHIVAINPSPRYTNDDDYVGGFQRPDVLAMLDMIERDQEGWAHSLAPLVMENSHRPQLTERLIRSFMSTDPVLLRKFAEVTFLCDFRDELPKVPVPVDILYGLSDIVVPVSVVSYMAKRIPDARCTSLDAEGHYPQLSAPEELSRKIRQVMTHRVEG</sequence>
<dbReference type="InterPro" id="IPR029058">
    <property type="entry name" value="AB_hydrolase_fold"/>
</dbReference>
<gene>
    <name evidence="3" type="ORF">J122_1996</name>
</gene>
<evidence type="ECO:0000313" key="3">
    <source>
        <dbReference type="EMBL" id="KXO10043.1"/>
    </source>
</evidence>
<dbReference type="Pfam" id="PF00561">
    <property type="entry name" value="Abhydrolase_1"/>
    <property type="match status" value="1"/>
</dbReference>
<comment type="similarity">
    <text evidence="1">Belongs to the AB hydrolase superfamily.</text>
</comment>
<reference evidence="4" key="1">
    <citation type="submission" date="2015-12" db="EMBL/GenBank/DDBJ databases">
        <authorList>
            <person name="Lima A."/>
            <person name="Farahani Zayas N."/>
            <person name="Castro Da Silva M.A."/>
            <person name="Cabral A."/>
            <person name="Pessatti M.L."/>
        </authorList>
    </citation>
    <scope>NUCLEOTIDE SEQUENCE [LARGE SCALE GENOMIC DNA]</scope>
    <source>
        <strain evidence="4">LAMA 842</strain>
    </source>
</reference>
<dbReference type="InterPro" id="IPR000073">
    <property type="entry name" value="AB_hydrolase_1"/>
</dbReference>
<keyword evidence="4" id="KW-1185">Reference proteome</keyword>
<feature type="domain" description="AB hydrolase-1" evidence="2">
    <location>
        <begin position="19"/>
        <end position="251"/>
    </location>
</feature>
<name>A0A137SC77_9GAMM</name>
<evidence type="ECO:0000259" key="2">
    <source>
        <dbReference type="Pfam" id="PF00561"/>
    </source>
</evidence>
<evidence type="ECO:0000256" key="1">
    <source>
        <dbReference type="ARBA" id="ARBA00008645"/>
    </source>
</evidence>
<dbReference type="RefSeq" id="WP_061332038.1">
    <property type="nucleotide sequence ID" value="NZ_LOCO01000008.1"/>
</dbReference>
<organism evidence="3 4">
    <name type="scientific">Marinobacter excellens LAMA 842</name>
    <dbReference type="NCBI Taxonomy" id="1306954"/>
    <lineage>
        <taxon>Bacteria</taxon>
        <taxon>Pseudomonadati</taxon>
        <taxon>Pseudomonadota</taxon>
        <taxon>Gammaproteobacteria</taxon>
        <taxon>Pseudomonadales</taxon>
        <taxon>Marinobacteraceae</taxon>
        <taxon>Marinobacter</taxon>
    </lineage>
</organism>
<proteinExistence type="inferred from homology"/>
<protein>
    <recommendedName>
        <fullName evidence="2">AB hydrolase-1 domain-containing protein</fullName>
    </recommendedName>
</protein>
<accession>A0A137SC77</accession>
<comment type="caution">
    <text evidence="3">The sequence shown here is derived from an EMBL/GenBank/DDBJ whole genome shotgun (WGS) entry which is preliminary data.</text>
</comment>